<dbReference type="AlphaFoldDB" id="A0A9D4KHX8"/>
<feature type="region of interest" description="Disordered" evidence="1">
    <location>
        <begin position="1"/>
        <end position="103"/>
    </location>
</feature>
<sequence>MIESPPNSMNASVTSATDSQASTKMDSDSVSSASTSSLSQNGTNSTNSDAEPSPTLPKKVYSSPVMKSRKRHQPAQEEDHAEYVNSPRADDNNVKPSDFVHLTGKASNEPVEYINIRQTKKFEVGSSSSDTDSGMGGDSERTTFSAEDGRGYGQEAEPDRRIGSWLQQRRPTVDLSK</sequence>
<dbReference type="Proteomes" id="UP000828390">
    <property type="component" value="Unassembled WGS sequence"/>
</dbReference>
<keyword evidence="3" id="KW-1185">Reference proteome</keyword>
<feature type="compositionally biased region" description="Low complexity" evidence="1">
    <location>
        <begin position="21"/>
        <end position="39"/>
    </location>
</feature>
<feature type="compositionally biased region" description="Basic and acidic residues" evidence="1">
    <location>
        <begin position="74"/>
        <end position="93"/>
    </location>
</feature>
<feature type="compositionally biased region" description="Polar residues" evidence="1">
    <location>
        <begin position="1"/>
        <end position="20"/>
    </location>
</feature>
<feature type="region of interest" description="Disordered" evidence="1">
    <location>
        <begin position="123"/>
        <end position="177"/>
    </location>
</feature>
<proteinExistence type="predicted"/>
<protein>
    <submittedName>
        <fullName evidence="2">Uncharacterized protein</fullName>
    </submittedName>
</protein>
<accession>A0A9D4KHX8</accession>
<evidence type="ECO:0000256" key="1">
    <source>
        <dbReference type="SAM" id="MobiDB-lite"/>
    </source>
</evidence>
<evidence type="ECO:0000313" key="3">
    <source>
        <dbReference type="Proteomes" id="UP000828390"/>
    </source>
</evidence>
<evidence type="ECO:0000313" key="2">
    <source>
        <dbReference type="EMBL" id="KAH3839719.1"/>
    </source>
</evidence>
<reference evidence="2" key="2">
    <citation type="submission" date="2020-11" db="EMBL/GenBank/DDBJ databases">
        <authorList>
            <person name="McCartney M.A."/>
            <person name="Auch B."/>
            <person name="Kono T."/>
            <person name="Mallez S."/>
            <person name="Becker A."/>
            <person name="Gohl D.M."/>
            <person name="Silverstein K.A.T."/>
            <person name="Koren S."/>
            <person name="Bechman K.B."/>
            <person name="Herman A."/>
            <person name="Abrahante J.E."/>
            <person name="Garbe J."/>
        </authorList>
    </citation>
    <scope>NUCLEOTIDE SEQUENCE</scope>
    <source>
        <strain evidence="2">Duluth1</strain>
        <tissue evidence="2">Whole animal</tissue>
    </source>
</reference>
<feature type="compositionally biased region" description="Polar residues" evidence="1">
    <location>
        <begin position="40"/>
        <end position="50"/>
    </location>
</feature>
<comment type="caution">
    <text evidence="2">The sequence shown here is derived from an EMBL/GenBank/DDBJ whole genome shotgun (WGS) entry which is preliminary data.</text>
</comment>
<name>A0A9D4KHX8_DREPO</name>
<reference evidence="2" key="1">
    <citation type="journal article" date="2019" name="bioRxiv">
        <title>The Genome of the Zebra Mussel, Dreissena polymorpha: A Resource for Invasive Species Research.</title>
        <authorList>
            <person name="McCartney M.A."/>
            <person name="Auch B."/>
            <person name="Kono T."/>
            <person name="Mallez S."/>
            <person name="Zhang Y."/>
            <person name="Obille A."/>
            <person name="Becker A."/>
            <person name="Abrahante J.E."/>
            <person name="Garbe J."/>
            <person name="Badalamenti J.P."/>
            <person name="Herman A."/>
            <person name="Mangelson H."/>
            <person name="Liachko I."/>
            <person name="Sullivan S."/>
            <person name="Sone E.D."/>
            <person name="Koren S."/>
            <person name="Silverstein K.A.T."/>
            <person name="Beckman K.B."/>
            <person name="Gohl D.M."/>
        </authorList>
    </citation>
    <scope>NUCLEOTIDE SEQUENCE</scope>
    <source>
        <strain evidence="2">Duluth1</strain>
        <tissue evidence="2">Whole animal</tissue>
    </source>
</reference>
<organism evidence="2 3">
    <name type="scientific">Dreissena polymorpha</name>
    <name type="common">Zebra mussel</name>
    <name type="synonym">Mytilus polymorpha</name>
    <dbReference type="NCBI Taxonomy" id="45954"/>
    <lineage>
        <taxon>Eukaryota</taxon>
        <taxon>Metazoa</taxon>
        <taxon>Spiralia</taxon>
        <taxon>Lophotrochozoa</taxon>
        <taxon>Mollusca</taxon>
        <taxon>Bivalvia</taxon>
        <taxon>Autobranchia</taxon>
        <taxon>Heteroconchia</taxon>
        <taxon>Euheterodonta</taxon>
        <taxon>Imparidentia</taxon>
        <taxon>Neoheterodontei</taxon>
        <taxon>Myida</taxon>
        <taxon>Dreissenoidea</taxon>
        <taxon>Dreissenidae</taxon>
        <taxon>Dreissena</taxon>
    </lineage>
</organism>
<gene>
    <name evidence="2" type="ORF">DPMN_113152</name>
</gene>
<dbReference type="EMBL" id="JAIWYP010000004">
    <property type="protein sequence ID" value="KAH3839719.1"/>
    <property type="molecule type" value="Genomic_DNA"/>
</dbReference>